<dbReference type="OrthoDB" id="18170at2759"/>
<feature type="transmembrane region" description="Helical" evidence="9">
    <location>
        <begin position="110"/>
        <end position="134"/>
    </location>
</feature>
<protein>
    <submittedName>
        <fullName evidence="10">Uncharacterized protein</fullName>
    </submittedName>
</protein>
<reference evidence="10 11" key="1">
    <citation type="submission" date="2018-08" db="EMBL/GenBank/DDBJ databases">
        <title>Draft genome sequences of two Aspergillus turcosus clinical strains isolated from bronchoalveolar lavage fluid: one azole-susceptible and the other azole-resistant.</title>
        <authorList>
            <person name="Parent-Michaud M."/>
            <person name="Dufresne P.J."/>
            <person name="Fournier E."/>
            <person name="Martineau C."/>
            <person name="Moreira S."/>
            <person name="Perkins V."/>
            <person name="De Repentigny L."/>
            <person name="Dufresne S.F."/>
        </authorList>
    </citation>
    <scope>NUCLEOTIDE SEQUENCE [LARGE SCALE GENOMIC DNA]</scope>
    <source>
        <strain evidence="10">HMR AF 1038</strain>
    </source>
</reference>
<keyword evidence="11" id="KW-1185">Reference proteome</keyword>
<dbReference type="FunFam" id="1.10.357.140:FF:000008">
    <property type="entry name" value="4-hydroxybenzoate octaprenyltransferase"/>
    <property type="match status" value="1"/>
</dbReference>
<dbReference type="Gene3D" id="1.20.120.1780">
    <property type="entry name" value="UbiA prenyltransferase"/>
    <property type="match status" value="1"/>
</dbReference>
<dbReference type="InterPro" id="IPR039653">
    <property type="entry name" value="Prenyltransferase"/>
</dbReference>
<sequence>MLKLYNIMEIDSAPQKGSVLQLLKDLFILSRFHKYNPWLATFSGVWATLLAGANKVTANPTSITPNYILQQALLCFLCAYIFCGAGMVWNDWVDRNVDKNVARTKNRPVAAGRVTATQAFIWMLIQFGASWWLMEIMLEGHDVAAAMIPVIISTILYPYGKRQFFRRLYIYPQYFLGFTLAWPSAVGWMAIKGREIPVTQSITESLPLAITVFAWTLYLNTAYSYQDIVDDSKMNVNSAYVLAGSRIHSFLIVLASLVLGSVYLQLRAQNSVWLWASWMCVWALSFLHQLLRFDAKKPESGGPLHKENFALGLWTIVACVVELGLTSGKMDQFLDNLHLRLSDML</sequence>
<feature type="transmembrane region" description="Helical" evidence="9">
    <location>
        <begin position="272"/>
        <end position="291"/>
    </location>
</feature>
<feature type="transmembrane region" description="Helical" evidence="9">
    <location>
        <begin position="38"/>
        <end position="56"/>
    </location>
</feature>
<evidence type="ECO:0000256" key="6">
    <source>
        <dbReference type="ARBA" id="ARBA00022692"/>
    </source>
</evidence>
<dbReference type="EMBL" id="NIDN02000149">
    <property type="protein sequence ID" value="RLL95500.1"/>
    <property type="molecule type" value="Genomic_DNA"/>
</dbReference>
<keyword evidence="7 9" id="KW-1133">Transmembrane helix</keyword>
<dbReference type="Pfam" id="PF01040">
    <property type="entry name" value="UbiA"/>
    <property type="match status" value="1"/>
</dbReference>
<feature type="transmembrane region" description="Helical" evidence="9">
    <location>
        <begin position="171"/>
        <end position="191"/>
    </location>
</feature>
<accession>A0A3R7IHE3</accession>
<comment type="caution">
    <text evidence="10">The sequence shown here is derived from an EMBL/GenBank/DDBJ whole genome shotgun (WGS) entry which is preliminary data.</text>
</comment>
<dbReference type="InterPro" id="IPR044878">
    <property type="entry name" value="UbiA_sf"/>
</dbReference>
<evidence type="ECO:0000256" key="3">
    <source>
        <dbReference type="ARBA" id="ARBA00005179"/>
    </source>
</evidence>
<dbReference type="Gene3D" id="1.10.357.140">
    <property type="entry name" value="UbiA prenyltransferase"/>
    <property type="match status" value="1"/>
</dbReference>
<evidence type="ECO:0000256" key="1">
    <source>
        <dbReference type="ARBA" id="ARBA00001946"/>
    </source>
</evidence>
<comment type="pathway">
    <text evidence="3">Secondary metabolite biosynthesis.</text>
</comment>
<evidence type="ECO:0000256" key="5">
    <source>
        <dbReference type="ARBA" id="ARBA00022679"/>
    </source>
</evidence>
<organism evidence="10 11">
    <name type="scientific">Aspergillus turcosus</name>
    <dbReference type="NCBI Taxonomy" id="1245748"/>
    <lineage>
        <taxon>Eukaryota</taxon>
        <taxon>Fungi</taxon>
        <taxon>Dikarya</taxon>
        <taxon>Ascomycota</taxon>
        <taxon>Pezizomycotina</taxon>
        <taxon>Eurotiomycetes</taxon>
        <taxon>Eurotiomycetidae</taxon>
        <taxon>Eurotiales</taxon>
        <taxon>Aspergillaceae</taxon>
        <taxon>Aspergillus</taxon>
        <taxon>Aspergillus subgen. Fumigati</taxon>
    </lineage>
</organism>
<proteinExistence type="inferred from homology"/>
<evidence type="ECO:0000313" key="10">
    <source>
        <dbReference type="EMBL" id="RLL95500.1"/>
    </source>
</evidence>
<evidence type="ECO:0000256" key="7">
    <source>
        <dbReference type="ARBA" id="ARBA00022989"/>
    </source>
</evidence>
<dbReference type="GO" id="GO:0005886">
    <property type="term" value="C:plasma membrane"/>
    <property type="evidence" value="ECO:0007669"/>
    <property type="project" value="TreeGrafter"/>
</dbReference>
<dbReference type="InterPro" id="IPR000537">
    <property type="entry name" value="UbiA_prenyltransferase"/>
</dbReference>
<evidence type="ECO:0000256" key="4">
    <source>
        <dbReference type="ARBA" id="ARBA00005985"/>
    </source>
</evidence>
<keyword evidence="5" id="KW-0808">Transferase</keyword>
<evidence type="ECO:0000256" key="9">
    <source>
        <dbReference type="SAM" id="Phobius"/>
    </source>
</evidence>
<dbReference type="CDD" id="cd13959">
    <property type="entry name" value="PT_UbiA_COQ2"/>
    <property type="match status" value="1"/>
</dbReference>
<keyword evidence="8 9" id="KW-0472">Membrane</keyword>
<feature type="transmembrane region" description="Helical" evidence="9">
    <location>
        <begin position="247"/>
        <end position="266"/>
    </location>
</feature>
<evidence type="ECO:0000313" key="11">
    <source>
        <dbReference type="Proteomes" id="UP000215289"/>
    </source>
</evidence>
<dbReference type="PANTHER" id="PTHR11048:SF28">
    <property type="entry name" value="4-HYDROXYBENZOATE POLYPRENYLTRANSFERASE, MITOCHONDRIAL"/>
    <property type="match status" value="1"/>
</dbReference>
<feature type="transmembrane region" description="Helical" evidence="9">
    <location>
        <begin position="140"/>
        <end position="159"/>
    </location>
</feature>
<feature type="transmembrane region" description="Helical" evidence="9">
    <location>
        <begin position="68"/>
        <end position="89"/>
    </location>
</feature>
<dbReference type="GO" id="GO:0016765">
    <property type="term" value="F:transferase activity, transferring alkyl or aryl (other than methyl) groups"/>
    <property type="evidence" value="ECO:0007669"/>
    <property type="project" value="InterPro"/>
</dbReference>
<comment type="similarity">
    <text evidence="4">Belongs to the UbiA prenyltransferase family.</text>
</comment>
<evidence type="ECO:0000256" key="8">
    <source>
        <dbReference type="ARBA" id="ARBA00023136"/>
    </source>
</evidence>
<gene>
    <name evidence="10" type="ORF">CFD26_100281</name>
</gene>
<comment type="subcellular location">
    <subcellularLocation>
        <location evidence="2">Membrane</location>
        <topology evidence="2">Multi-pass membrane protein</topology>
    </subcellularLocation>
</comment>
<evidence type="ECO:0000256" key="2">
    <source>
        <dbReference type="ARBA" id="ARBA00004141"/>
    </source>
</evidence>
<dbReference type="AlphaFoldDB" id="A0A3R7IHE3"/>
<dbReference type="FunFam" id="1.20.120.1780:FF:000001">
    <property type="entry name" value="4-hydroxybenzoate octaprenyltransferase"/>
    <property type="match status" value="1"/>
</dbReference>
<name>A0A3R7IHE3_9EURO</name>
<comment type="cofactor">
    <cofactor evidence="1">
        <name>Mg(2+)</name>
        <dbReference type="ChEBI" id="CHEBI:18420"/>
    </cofactor>
</comment>
<keyword evidence="6 9" id="KW-0812">Transmembrane</keyword>
<dbReference type="PANTHER" id="PTHR11048">
    <property type="entry name" value="PRENYLTRANSFERASES"/>
    <property type="match status" value="1"/>
</dbReference>
<dbReference type="Proteomes" id="UP000215289">
    <property type="component" value="Unassembled WGS sequence"/>
</dbReference>
<dbReference type="STRING" id="1245748.A0A3R7IHE3"/>